<evidence type="ECO:0000259" key="1">
    <source>
        <dbReference type="PROSITE" id="PS51462"/>
    </source>
</evidence>
<dbReference type="SUPFAM" id="SSF55811">
    <property type="entry name" value="Nudix"/>
    <property type="match status" value="1"/>
</dbReference>
<feature type="domain" description="Nudix hydrolase" evidence="1">
    <location>
        <begin position="155"/>
        <end position="301"/>
    </location>
</feature>
<gene>
    <name evidence="2" type="ORF">LTR09_006838</name>
</gene>
<evidence type="ECO:0000313" key="3">
    <source>
        <dbReference type="Proteomes" id="UP001271007"/>
    </source>
</evidence>
<dbReference type="InterPro" id="IPR015797">
    <property type="entry name" value="NUDIX_hydrolase-like_dom_sf"/>
</dbReference>
<dbReference type="Pfam" id="PF00293">
    <property type="entry name" value="NUDIX"/>
    <property type="match status" value="1"/>
</dbReference>
<reference evidence="2" key="1">
    <citation type="submission" date="2023-04" db="EMBL/GenBank/DDBJ databases">
        <title>Black Yeasts Isolated from many extreme environments.</title>
        <authorList>
            <person name="Coleine C."/>
            <person name="Stajich J.E."/>
            <person name="Selbmann L."/>
        </authorList>
    </citation>
    <scope>NUCLEOTIDE SEQUENCE</scope>
    <source>
        <strain evidence="2">CCFEE 5312</strain>
    </source>
</reference>
<evidence type="ECO:0000313" key="2">
    <source>
        <dbReference type="EMBL" id="KAK3051884.1"/>
    </source>
</evidence>
<dbReference type="EMBL" id="JAWDJX010000023">
    <property type="protein sequence ID" value="KAK3051884.1"/>
    <property type="molecule type" value="Genomic_DNA"/>
</dbReference>
<dbReference type="GO" id="GO:0044715">
    <property type="term" value="F:8-oxo-dGDP phosphatase activity"/>
    <property type="evidence" value="ECO:0007669"/>
    <property type="project" value="TreeGrafter"/>
</dbReference>
<dbReference type="PROSITE" id="PS51462">
    <property type="entry name" value="NUDIX"/>
    <property type="match status" value="1"/>
</dbReference>
<dbReference type="Gene3D" id="3.90.79.10">
    <property type="entry name" value="Nucleoside Triphosphate Pyrophosphohydrolase"/>
    <property type="match status" value="1"/>
</dbReference>
<dbReference type="FunFam" id="3.90.79.10:FF:000019">
    <property type="entry name" value="Thiamin pyrophosphokinase, putative"/>
    <property type="match status" value="1"/>
</dbReference>
<organism evidence="2 3">
    <name type="scientific">Extremus antarcticus</name>
    <dbReference type="NCBI Taxonomy" id="702011"/>
    <lineage>
        <taxon>Eukaryota</taxon>
        <taxon>Fungi</taxon>
        <taxon>Dikarya</taxon>
        <taxon>Ascomycota</taxon>
        <taxon>Pezizomycotina</taxon>
        <taxon>Dothideomycetes</taxon>
        <taxon>Dothideomycetidae</taxon>
        <taxon>Mycosphaerellales</taxon>
        <taxon>Extremaceae</taxon>
        <taxon>Extremus</taxon>
    </lineage>
</organism>
<dbReference type="AlphaFoldDB" id="A0AAJ0GBG3"/>
<dbReference type="PANTHER" id="PTHR13622">
    <property type="entry name" value="THIAMIN PYROPHOSPHOKINASE"/>
    <property type="match status" value="1"/>
</dbReference>
<dbReference type="CDD" id="cd03676">
    <property type="entry name" value="NUDIX_Tnr3_like"/>
    <property type="match status" value="1"/>
</dbReference>
<dbReference type="InterPro" id="IPR000086">
    <property type="entry name" value="NUDIX_hydrolase_dom"/>
</dbReference>
<proteinExistence type="predicted"/>
<accession>A0AAJ0GBG3</accession>
<sequence length="336" mass="37747">MAQGQASNLDLVAFCDKYISGPTLPQARTALMRLSYPYEESVLPEVIREPLYTLYLPYDDRPHGELFASNVQLMPWTEDFEIDHEIHTVRLKDSSNGSHTSSACTAAFADVINEAIDKDIFRTIHEQHSEMFPILGAKYPVRLERFAADLFGITARGAHLTVYTMTKDGMRIWVPRRSPSLFTYPGKLDTTVAGGVSAGETPMQNIIREAQEEASLPAELIQKGIRTTGLLTYISYELEKPGGNESCVVPDMIYVFDLEVALDVIPVPEDGEVKEFYLMSLQEIKEALATGEFKTNSAVVMLDFFIRHGIITPDNEKNYAEIVMRMHRRLPFPTSA</sequence>
<dbReference type="Proteomes" id="UP001271007">
    <property type="component" value="Unassembled WGS sequence"/>
</dbReference>
<name>A0AAJ0GBG3_9PEZI</name>
<comment type="caution">
    <text evidence="2">The sequence shown here is derived from an EMBL/GenBank/DDBJ whole genome shotgun (WGS) entry which is preliminary data.</text>
</comment>
<dbReference type="PANTHER" id="PTHR13622:SF8">
    <property type="entry name" value="THIAMIN PYROPHOSPHOKINASE 1"/>
    <property type="match status" value="1"/>
</dbReference>
<protein>
    <recommendedName>
        <fullName evidence="1">Nudix hydrolase domain-containing protein</fullName>
    </recommendedName>
</protein>
<keyword evidence="3" id="KW-1185">Reference proteome</keyword>